<dbReference type="InterPro" id="IPR037171">
    <property type="entry name" value="NagB/RpiA_transferase-like"/>
</dbReference>
<dbReference type="InterPro" id="IPR003702">
    <property type="entry name" value="ActCoA_hydro_N"/>
</dbReference>
<name>A0A0W8E941_9ZZZZ</name>
<protein>
    <submittedName>
        <fullName evidence="2">4-hydroxybutyrate coenzyme a transferase</fullName>
    </submittedName>
</protein>
<evidence type="ECO:0000313" key="2">
    <source>
        <dbReference type="EMBL" id="KUG05162.1"/>
    </source>
</evidence>
<dbReference type="AlphaFoldDB" id="A0A0W8E941"/>
<comment type="caution">
    <text evidence="2">The sequence shown here is derived from an EMBL/GenBank/DDBJ whole genome shotgun (WGS) entry which is preliminary data.</text>
</comment>
<dbReference type="EMBL" id="LNQE01001827">
    <property type="protein sequence ID" value="KUG05162.1"/>
    <property type="molecule type" value="Genomic_DNA"/>
</dbReference>
<feature type="domain" description="Acetyl-CoA hydrolase/transferase N-terminal" evidence="1">
    <location>
        <begin position="5"/>
        <end position="187"/>
    </location>
</feature>
<sequence>MSFKYTEEYAQKFSFAEEAVKVVKSGNQVIYAFGVCSINELDRALSMRKDELQDVKIICNDMTCRYYAMDAGFTVEHFNFYEEMCQGVRESSLSKGDTKKEARRTDRNSSDYDVRPGYVFMATVSPMDKNGYFWFGRNVAENQIYKKYYEMADYVILEINERILEGKIPEQECIHISKVDKIVGSNNKDLLQGFEKPGKSYIYHENAATVAYRAV</sequence>
<dbReference type="Pfam" id="PF02550">
    <property type="entry name" value="AcetylCoA_hydro"/>
    <property type="match status" value="1"/>
</dbReference>
<dbReference type="Gene3D" id="3.40.1080.10">
    <property type="entry name" value="Glutaconate Coenzyme A-transferase"/>
    <property type="match status" value="1"/>
</dbReference>
<keyword evidence="2" id="KW-0808">Transferase</keyword>
<dbReference type="GO" id="GO:0008410">
    <property type="term" value="F:CoA-transferase activity"/>
    <property type="evidence" value="ECO:0007669"/>
    <property type="project" value="InterPro"/>
</dbReference>
<gene>
    <name evidence="2" type="ORF">ASZ90_017417</name>
</gene>
<proteinExistence type="predicted"/>
<organism evidence="2">
    <name type="scientific">hydrocarbon metagenome</name>
    <dbReference type="NCBI Taxonomy" id="938273"/>
    <lineage>
        <taxon>unclassified sequences</taxon>
        <taxon>metagenomes</taxon>
        <taxon>ecological metagenomes</taxon>
    </lineage>
</organism>
<reference evidence="2" key="1">
    <citation type="journal article" date="2015" name="Proc. Natl. Acad. Sci. U.S.A.">
        <title>Networks of energetic and metabolic interactions define dynamics in microbial communities.</title>
        <authorList>
            <person name="Embree M."/>
            <person name="Liu J.K."/>
            <person name="Al-Bassam M.M."/>
            <person name="Zengler K."/>
        </authorList>
    </citation>
    <scope>NUCLEOTIDE SEQUENCE</scope>
</reference>
<accession>A0A0W8E941</accession>
<dbReference type="SUPFAM" id="SSF100950">
    <property type="entry name" value="NagB/RpiA/CoA transferase-like"/>
    <property type="match status" value="1"/>
</dbReference>
<evidence type="ECO:0000259" key="1">
    <source>
        <dbReference type="Pfam" id="PF02550"/>
    </source>
</evidence>